<evidence type="ECO:0000256" key="3">
    <source>
        <dbReference type="ARBA" id="ARBA00023295"/>
    </source>
</evidence>
<dbReference type="PANTHER" id="PTHR10353:SF139">
    <property type="entry name" value="6-PHOSPHO-BETA-GLUCOSIDASE GMUD"/>
    <property type="match status" value="1"/>
</dbReference>
<evidence type="ECO:0000256" key="4">
    <source>
        <dbReference type="PROSITE-ProRule" id="PRU10055"/>
    </source>
</evidence>
<dbReference type="PANTHER" id="PTHR10353">
    <property type="entry name" value="GLYCOSYL HYDROLASE"/>
    <property type="match status" value="1"/>
</dbReference>
<dbReference type="GO" id="GO:0005829">
    <property type="term" value="C:cytosol"/>
    <property type="evidence" value="ECO:0007669"/>
    <property type="project" value="TreeGrafter"/>
</dbReference>
<dbReference type="EMBL" id="ABXP02000028">
    <property type="protein sequence ID" value="KKC30641.1"/>
    <property type="molecule type" value="Genomic_DNA"/>
</dbReference>
<dbReference type="Gene3D" id="3.20.20.80">
    <property type="entry name" value="Glycosidases"/>
    <property type="match status" value="1"/>
</dbReference>
<protein>
    <submittedName>
        <fullName evidence="6">Beta-glucosidase/6-phospho-beta-glucosidase/beta-galactosidase</fullName>
    </submittedName>
</protein>
<dbReference type="Pfam" id="PF00232">
    <property type="entry name" value="Glyco_hydro_1"/>
    <property type="match status" value="1"/>
</dbReference>
<gene>
    <name evidence="6" type="ORF">CDSM653_00331</name>
</gene>
<dbReference type="InterPro" id="IPR018120">
    <property type="entry name" value="Glyco_hydro_1_AS"/>
</dbReference>
<evidence type="ECO:0000313" key="7">
    <source>
        <dbReference type="Proteomes" id="UP000010146"/>
    </source>
</evidence>
<dbReference type="PRINTS" id="PR00131">
    <property type="entry name" value="GLHYDRLASE1"/>
</dbReference>
<organism evidence="6 7">
    <name type="scientific">Caldanaerobacter subterraneus subsp. pacificus DSM 12653</name>
    <dbReference type="NCBI Taxonomy" id="391606"/>
    <lineage>
        <taxon>Bacteria</taxon>
        <taxon>Bacillati</taxon>
        <taxon>Bacillota</taxon>
        <taxon>Clostridia</taxon>
        <taxon>Thermoanaerobacterales</taxon>
        <taxon>Thermoanaerobacteraceae</taxon>
        <taxon>Caldanaerobacter</taxon>
    </lineage>
</organism>
<evidence type="ECO:0000256" key="5">
    <source>
        <dbReference type="RuleBase" id="RU003690"/>
    </source>
</evidence>
<dbReference type="SUPFAM" id="SSF51445">
    <property type="entry name" value="(Trans)glycosidases"/>
    <property type="match status" value="1"/>
</dbReference>
<reference evidence="7" key="3">
    <citation type="submission" date="2015-02" db="EMBL/GenBank/DDBJ databases">
        <title>Genome analysis of three genomes within the thermophilic hydrogenogenic bacterial species Caldanaerobacter subterraneus.</title>
        <authorList>
            <person name="Sant'Anna F.H."/>
            <person name="Lebedinsky A."/>
            <person name="Sokolova T."/>
            <person name="Robb F.T."/>
            <person name="Gonzalez J.M."/>
        </authorList>
    </citation>
    <scope>NUCLEOTIDE SEQUENCE [LARGE SCALE GENOMIC DNA]</scope>
    <source>
        <strain evidence="7">DSM 12653</strain>
    </source>
</reference>
<sequence length="470" mass="55213">MRSEIPMSKEYRFPEGFWWGSATSAVQIEGAADEDGKGMNVWDYWYQKEPNRFFNGIGPQVTSDFYHRYKEDIKLMKELGHNSFRFSISWSRLIPGGTGKVNEKAVKFYNNVINELLENGIEPFATLFHFDMPIEMQNIGGFENRKVVEYFAEYAKTCFELFGDRVKRWITFNEPIVPVLGGYLYNFHYPDIVDFKRAVQFGYGTVLASARAIKEFKKLKINDAKIGIVLNLSPVYPRSNHPADLKAAELADLFHNRSFLDPSVKGEYPKELVEVLKAYNHLPEYKEEDLELIKDNTVQYLGVNYYQPLRVKAKENMPNPYGVFTPNWFYDEYIMPGRRMNPYRGWEIYEKGIYDLLKRIKDEYGNIECFISENGMGVEGEERFIKDGIIQDDYRIEFIKEHLKWVHKAIEEGCNVKGYHVWTFMDNWSWLNAYKNRYGLVAVDLKTQKRTIKKSGYWFKEVAENNGFVD</sequence>
<dbReference type="Proteomes" id="UP000010146">
    <property type="component" value="Unassembled WGS sequence"/>
</dbReference>
<evidence type="ECO:0000313" key="6">
    <source>
        <dbReference type="EMBL" id="KKC30641.1"/>
    </source>
</evidence>
<dbReference type="FunFam" id="3.20.20.80:FF:000004">
    <property type="entry name" value="Beta-glucosidase 6-phospho-beta-glucosidase"/>
    <property type="match status" value="1"/>
</dbReference>
<evidence type="ECO:0000256" key="2">
    <source>
        <dbReference type="ARBA" id="ARBA00022801"/>
    </source>
</evidence>
<comment type="similarity">
    <text evidence="1 5">Belongs to the glycosyl hydrolase 1 family.</text>
</comment>
<dbReference type="GO" id="GO:0016052">
    <property type="term" value="P:carbohydrate catabolic process"/>
    <property type="evidence" value="ECO:0007669"/>
    <property type="project" value="TreeGrafter"/>
</dbReference>
<reference evidence="6 7" key="2">
    <citation type="journal article" date="2015" name="BMC Genomics">
        <title>Analysis of three genomes within the thermophilic bacterial species Caldanaerobacter subterraneus with a focus on carbon monoxide dehydrogenase evolution and hydrolase diversity.</title>
        <authorList>
            <person name="Sant'Anna F.H."/>
            <person name="Lebedinsky A.V."/>
            <person name="Sokolova T.G."/>
            <person name="Robb F.T."/>
            <person name="Gonzalez J.M."/>
        </authorList>
    </citation>
    <scope>NUCLEOTIDE SEQUENCE [LARGE SCALE GENOMIC DNA]</scope>
    <source>
        <strain evidence="6 7">DSM 12653</strain>
    </source>
</reference>
<dbReference type="GO" id="GO:0008422">
    <property type="term" value="F:beta-glucosidase activity"/>
    <property type="evidence" value="ECO:0007669"/>
    <property type="project" value="TreeGrafter"/>
</dbReference>
<keyword evidence="3" id="KW-0326">Glycosidase</keyword>
<reference evidence="6 7" key="1">
    <citation type="submission" date="2008-07" db="EMBL/GenBank/DDBJ databases">
        <authorList>
            <person name="Gonzalez J."/>
            <person name="Sokolova T."/>
            <person name="Ferriera S."/>
            <person name="Johnson J."/>
            <person name="Kravitz S."/>
            <person name="Beeson K."/>
            <person name="Sutton G."/>
            <person name="Rogers Y.-H."/>
            <person name="Friedman R."/>
            <person name="Frazier M."/>
            <person name="Venter J.C."/>
        </authorList>
    </citation>
    <scope>NUCLEOTIDE SEQUENCE [LARGE SCALE GENOMIC DNA]</scope>
    <source>
        <strain evidence="6 7">DSM 12653</strain>
    </source>
</reference>
<name>A0A0F5PQH0_9THEO</name>
<proteinExistence type="inferred from homology"/>
<evidence type="ECO:0000256" key="1">
    <source>
        <dbReference type="ARBA" id="ARBA00010838"/>
    </source>
</evidence>
<feature type="active site" description="Nucleophile" evidence="4">
    <location>
        <position position="373"/>
    </location>
</feature>
<dbReference type="InterPro" id="IPR001360">
    <property type="entry name" value="Glyco_hydro_1"/>
</dbReference>
<comment type="caution">
    <text evidence="6">The sequence shown here is derived from an EMBL/GenBank/DDBJ whole genome shotgun (WGS) entry which is preliminary data.</text>
</comment>
<dbReference type="AlphaFoldDB" id="A0A0F5PQH0"/>
<dbReference type="PROSITE" id="PS00572">
    <property type="entry name" value="GLYCOSYL_HYDROL_F1_1"/>
    <property type="match status" value="1"/>
</dbReference>
<dbReference type="InterPro" id="IPR017853">
    <property type="entry name" value="GH"/>
</dbReference>
<accession>A0A0F5PQH0</accession>
<keyword evidence="2" id="KW-0378">Hydrolase</keyword>